<feature type="region of interest" description="Disordered" evidence="1">
    <location>
        <begin position="382"/>
        <end position="412"/>
    </location>
</feature>
<evidence type="ECO:0000256" key="2">
    <source>
        <dbReference type="SAM" id="Phobius"/>
    </source>
</evidence>
<feature type="transmembrane region" description="Helical" evidence="2">
    <location>
        <begin position="106"/>
        <end position="131"/>
    </location>
</feature>
<proteinExistence type="predicted"/>
<dbReference type="GO" id="GO:0016020">
    <property type="term" value="C:membrane"/>
    <property type="evidence" value="ECO:0007669"/>
    <property type="project" value="TreeGrafter"/>
</dbReference>
<dbReference type="STRING" id="113540.ENSSFOP00015013979"/>
<gene>
    <name evidence="3" type="ORF">Z043_104046</name>
</gene>
<dbReference type="GO" id="GO:0015174">
    <property type="term" value="F:basic amino acid transmembrane transporter activity"/>
    <property type="evidence" value="ECO:0007669"/>
    <property type="project" value="TreeGrafter"/>
</dbReference>
<feature type="transmembrane region" description="Helical" evidence="2">
    <location>
        <begin position="152"/>
        <end position="169"/>
    </location>
</feature>
<feature type="transmembrane region" description="Helical" evidence="2">
    <location>
        <begin position="197"/>
        <end position="217"/>
    </location>
</feature>
<name>A0A0P7XMV5_SCLFO</name>
<dbReference type="PANTHER" id="PTHR16201:SF53">
    <property type="entry name" value="TRANSMEMBRANE PROTEIN 44"/>
    <property type="match status" value="1"/>
</dbReference>
<dbReference type="InterPro" id="IPR051415">
    <property type="entry name" value="LAAT-1"/>
</dbReference>
<dbReference type="PANTHER" id="PTHR16201">
    <property type="entry name" value="SEVEN TRANSMEMBRANE PROTEIN 1-RELATED"/>
    <property type="match status" value="1"/>
</dbReference>
<feature type="transmembrane region" description="Helical" evidence="2">
    <location>
        <begin position="80"/>
        <end position="100"/>
    </location>
</feature>
<dbReference type="Proteomes" id="UP000034805">
    <property type="component" value="Unassembled WGS sequence"/>
</dbReference>
<dbReference type="EMBL" id="JARO02001051">
    <property type="protein sequence ID" value="KPP76603.1"/>
    <property type="molecule type" value="Genomic_DNA"/>
</dbReference>
<protein>
    <recommendedName>
        <fullName evidence="5">Transmembrane protein 44</fullName>
    </recommendedName>
</protein>
<keyword evidence="2" id="KW-0472">Membrane</keyword>
<dbReference type="AlphaFoldDB" id="A0A0P7XMV5"/>
<evidence type="ECO:0000313" key="3">
    <source>
        <dbReference type="EMBL" id="KPP76603.1"/>
    </source>
</evidence>
<accession>A0A0P7XMV5</accession>
<feature type="transmembrane region" description="Helical" evidence="2">
    <location>
        <begin position="264"/>
        <end position="285"/>
    </location>
</feature>
<feature type="transmembrane region" description="Helical" evidence="2">
    <location>
        <begin position="229"/>
        <end position="252"/>
    </location>
</feature>
<evidence type="ECO:0000313" key="4">
    <source>
        <dbReference type="Proteomes" id="UP000034805"/>
    </source>
</evidence>
<organism evidence="3 4">
    <name type="scientific">Scleropages formosus</name>
    <name type="common">Asian bonytongue</name>
    <name type="synonym">Osteoglossum formosum</name>
    <dbReference type="NCBI Taxonomy" id="113540"/>
    <lineage>
        <taxon>Eukaryota</taxon>
        <taxon>Metazoa</taxon>
        <taxon>Chordata</taxon>
        <taxon>Craniata</taxon>
        <taxon>Vertebrata</taxon>
        <taxon>Euteleostomi</taxon>
        <taxon>Actinopterygii</taxon>
        <taxon>Neopterygii</taxon>
        <taxon>Teleostei</taxon>
        <taxon>Osteoglossocephala</taxon>
        <taxon>Osteoglossomorpha</taxon>
        <taxon>Osteoglossiformes</taxon>
        <taxon>Osteoglossidae</taxon>
        <taxon>Scleropages</taxon>
    </lineage>
</organism>
<evidence type="ECO:0008006" key="5">
    <source>
        <dbReference type="Google" id="ProtNLM"/>
    </source>
</evidence>
<sequence length="412" mass="45919">MTAEFNSGARGRGVGEKGDMMMWDTKYLKWTWWRDTLCFQGQNVCVSAGLTGLSAFFLLTAHFLLLYRRCTSKEGSSRDVAAYVLYWLLGDLSGTLGAILSNQLDVQVFMGVFMTALDVVNFSFIIIRICFCWHSDSARRMKIIMRKRRQQNLLAVSLPLALGACFYLLPYPKPMPAVRAHSNRHLLGIFPQENGDVIGYTLGFLSFVIGWTSKFPVLAEAHRGEISSALHIFYGVLCALASLLYASAMLLYDTRVKSIQKALLWILTATGCAAFDVVIITLSCYRKQKGVRTSFPLRRSTSPDTQCLLGSSSCALHCPRGRTSGKHNGHPETPLQILRGNKYLSRKTDVGLYMDINIQPAGKVLHCPQDLDYLYLFEGGEEEPRRSVQENSQSGPGGQPLLLGQLHGQLIR</sequence>
<comment type="caution">
    <text evidence="3">The sequence shown here is derived from an EMBL/GenBank/DDBJ whole genome shotgun (WGS) entry which is preliminary data.</text>
</comment>
<evidence type="ECO:0000256" key="1">
    <source>
        <dbReference type="SAM" id="MobiDB-lite"/>
    </source>
</evidence>
<keyword evidence="2" id="KW-1133">Transmembrane helix</keyword>
<keyword evidence="2" id="KW-0812">Transmembrane</keyword>
<feature type="compositionally biased region" description="Low complexity" evidence="1">
    <location>
        <begin position="399"/>
        <end position="412"/>
    </location>
</feature>
<feature type="transmembrane region" description="Helical" evidence="2">
    <location>
        <begin position="46"/>
        <end position="68"/>
    </location>
</feature>
<reference evidence="3 4" key="1">
    <citation type="submission" date="2015-08" db="EMBL/GenBank/DDBJ databases">
        <title>The genome of the Asian arowana (Scleropages formosus).</title>
        <authorList>
            <person name="Tan M.H."/>
            <person name="Gan H.M."/>
            <person name="Croft L.J."/>
            <person name="Austin C.M."/>
        </authorList>
    </citation>
    <scope>NUCLEOTIDE SEQUENCE [LARGE SCALE GENOMIC DNA]</scope>
    <source>
        <strain evidence="3">Aro1</strain>
    </source>
</reference>